<evidence type="ECO:0000313" key="2">
    <source>
        <dbReference type="Proteomes" id="UP000015105"/>
    </source>
</evidence>
<reference evidence="2" key="1">
    <citation type="journal article" date="2014" name="Science">
        <title>Ancient hybridizations among the ancestral genomes of bread wheat.</title>
        <authorList>
            <consortium name="International Wheat Genome Sequencing Consortium,"/>
            <person name="Marcussen T."/>
            <person name="Sandve S.R."/>
            <person name="Heier L."/>
            <person name="Spannagl M."/>
            <person name="Pfeifer M."/>
            <person name="Jakobsen K.S."/>
            <person name="Wulff B.B."/>
            <person name="Steuernagel B."/>
            <person name="Mayer K.F."/>
            <person name="Olsen O.A."/>
        </authorList>
    </citation>
    <scope>NUCLEOTIDE SEQUENCE [LARGE SCALE GENOMIC DNA]</scope>
    <source>
        <strain evidence="2">cv. AL8/78</strain>
    </source>
</reference>
<dbReference type="Gramene" id="AET6Gv20181100.21">
    <property type="protein sequence ID" value="AET6Gv20181100.21"/>
    <property type="gene ID" value="AET6Gv20181100"/>
</dbReference>
<organism evidence="1 2">
    <name type="scientific">Aegilops tauschii subsp. strangulata</name>
    <name type="common">Goatgrass</name>
    <dbReference type="NCBI Taxonomy" id="200361"/>
    <lineage>
        <taxon>Eukaryota</taxon>
        <taxon>Viridiplantae</taxon>
        <taxon>Streptophyta</taxon>
        <taxon>Embryophyta</taxon>
        <taxon>Tracheophyta</taxon>
        <taxon>Spermatophyta</taxon>
        <taxon>Magnoliopsida</taxon>
        <taxon>Liliopsida</taxon>
        <taxon>Poales</taxon>
        <taxon>Poaceae</taxon>
        <taxon>BOP clade</taxon>
        <taxon>Pooideae</taxon>
        <taxon>Triticodae</taxon>
        <taxon>Triticeae</taxon>
        <taxon>Triticinae</taxon>
        <taxon>Aegilops</taxon>
    </lineage>
</organism>
<name>A0A453N222_AEGTS</name>
<proteinExistence type="predicted"/>
<protein>
    <submittedName>
        <fullName evidence="1">Uncharacterized protein</fullName>
    </submittedName>
</protein>
<reference evidence="2" key="2">
    <citation type="journal article" date="2017" name="Nat. Plants">
        <title>The Aegilops tauschii genome reveals multiple impacts of transposons.</title>
        <authorList>
            <person name="Zhao G."/>
            <person name="Zou C."/>
            <person name="Li K."/>
            <person name="Wang K."/>
            <person name="Li T."/>
            <person name="Gao L."/>
            <person name="Zhang X."/>
            <person name="Wang H."/>
            <person name="Yang Z."/>
            <person name="Liu X."/>
            <person name="Jiang W."/>
            <person name="Mao L."/>
            <person name="Kong X."/>
            <person name="Jiao Y."/>
            <person name="Jia J."/>
        </authorList>
    </citation>
    <scope>NUCLEOTIDE SEQUENCE [LARGE SCALE GENOMIC DNA]</scope>
    <source>
        <strain evidence="2">cv. AL8/78</strain>
    </source>
</reference>
<evidence type="ECO:0000313" key="1">
    <source>
        <dbReference type="EnsemblPlants" id="AET6Gv20181100.21"/>
    </source>
</evidence>
<sequence>QLCNLLLELKPFAIKPFAHQPYMASLVGRKYNVNLIQINK</sequence>
<reference evidence="1" key="3">
    <citation type="journal article" date="2017" name="Nature">
        <title>Genome sequence of the progenitor of the wheat D genome Aegilops tauschii.</title>
        <authorList>
            <person name="Luo M.C."/>
            <person name="Gu Y.Q."/>
            <person name="Puiu D."/>
            <person name="Wang H."/>
            <person name="Twardziok S.O."/>
            <person name="Deal K.R."/>
            <person name="Huo N."/>
            <person name="Zhu T."/>
            <person name="Wang L."/>
            <person name="Wang Y."/>
            <person name="McGuire P.E."/>
            <person name="Liu S."/>
            <person name="Long H."/>
            <person name="Ramasamy R.K."/>
            <person name="Rodriguez J.C."/>
            <person name="Van S.L."/>
            <person name="Yuan L."/>
            <person name="Wang Z."/>
            <person name="Xia Z."/>
            <person name="Xiao L."/>
            <person name="Anderson O.D."/>
            <person name="Ouyang S."/>
            <person name="Liang Y."/>
            <person name="Zimin A.V."/>
            <person name="Pertea G."/>
            <person name="Qi P."/>
            <person name="Bennetzen J.L."/>
            <person name="Dai X."/>
            <person name="Dawson M.W."/>
            <person name="Muller H.G."/>
            <person name="Kugler K."/>
            <person name="Rivarola-Duarte L."/>
            <person name="Spannagl M."/>
            <person name="Mayer K.F.X."/>
            <person name="Lu F.H."/>
            <person name="Bevan M.W."/>
            <person name="Leroy P."/>
            <person name="Li P."/>
            <person name="You F.M."/>
            <person name="Sun Q."/>
            <person name="Liu Z."/>
            <person name="Lyons E."/>
            <person name="Wicker T."/>
            <person name="Salzberg S.L."/>
            <person name="Devos K.M."/>
            <person name="Dvorak J."/>
        </authorList>
    </citation>
    <scope>NUCLEOTIDE SEQUENCE [LARGE SCALE GENOMIC DNA]</scope>
    <source>
        <strain evidence="1">cv. AL8/78</strain>
    </source>
</reference>
<reference evidence="1" key="4">
    <citation type="submission" date="2019-03" db="UniProtKB">
        <authorList>
            <consortium name="EnsemblPlants"/>
        </authorList>
    </citation>
    <scope>IDENTIFICATION</scope>
</reference>
<dbReference type="EnsemblPlants" id="AET6Gv20181100.21">
    <property type="protein sequence ID" value="AET6Gv20181100.21"/>
    <property type="gene ID" value="AET6Gv20181100"/>
</dbReference>
<dbReference type="Proteomes" id="UP000015105">
    <property type="component" value="Chromosome 6D"/>
</dbReference>
<reference evidence="1" key="5">
    <citation type="journal article" date="2021" name="G3 (Bethesda)">
        <title>Aegilops tauschii genome assembly Aet v5.0 features greater sequence contiguity and improved annotation.</title>
        <authorList>
            <person name="Wang L."/>
            <person name="Zhu T."/>
            <person name="Rodriguez J.C."/>
            <person name="Deal K.R."/>
            <person name="Dubcovsky J."/>
            <person name="McGuire P.E."/>
            <person name="Lux T."/>
            <person name="Spannagl M."/>
            <person name="Mayer K.F.X."/>
            <person name="Baldrich P."/>
            <person name="Meyers B.C."/>
            <person name="Huo N."/>
            <person name="Gu Y.Q."/>
            <person name="Zhou H."/>
            <person name="Devos K.M."/>
            <person name="Bennetzen J.L."/>
            <person name="Unver T."/>
            <person name="Budak H."/>
            <person name="Gulick P.J."/>
            <person name="Galiba G."/>
            <person name="Kalapos B."/>
            <person name="Nelson D.R."/>
            <person name="Li P."/>
            <person name="You F.M."/>
            <person name="Luo M.C."/>
            <person name="Dvorak J."/>
        </authorList>
    </citation>
    <scope>NUCLEOTIDE SEQUENCE [LARGE SCALE GENOMIC DNA]</scope>
    <source>
        <strain evidence="1">cv. AL8/78</strain>
    </source>
</reference>
<dbReference type="AlphaFoldDB" id="A0A453N222"/>
<keyword evidence="2" id="KW-1185">Reference proteome</keyword>
<accession>A0A453N222</accession>